<sequence>MAAGRPPSLAFYAALNSMRAMSRSGTMTASPPVKAIGEKSSPSRGTGYLPAPHRMTDPIRLGSADIPLGTGLSDFVGWFRDLIWCTEERDGDWRDVIDGLRPFNQQIWQSWSADPQAWRPAGSFRIQVTVRIALGGPFGPASYPSLWCNQPRFIAPFSRAP</sequence>
<comment type="caution">
    <text evidence="2">The sequence shown here is derived from an EMBL/GenBank/DDBJ whole genome shotgun (WGS) entry which is preliminary data.</text>
</comment>
<reference evidence="2" key="1">
    <citation type="submission" date="2021-04" db="EMBL/GenBank/DDBJ databases">
        <title>Pseudaminobacter soli sp. nov., isolated from paddy soil contaminated by heavy metals.</title>
        <authorList>
            <person name="Zhang K."/>
        </authorList>
    </citation>
    <scope>NUCLEOTIDE SEQUENCE</scope>
    <source>
        <strain evidence="2">19-2017</strain>
    </source>
</reference>
<organism evidence="2 3">
    <name type="scientific">Pseudaminobacter soli</name>
    <name type="common">ex Zhang et al. 2022</name>
    <dbReference type="NCBI Taxonomy" id="2831468"/>
    <lineage>
        <taxon>Bacteria</taxon>
        <taxon>Pseudomonadati</taxon>
        <taxon>Pseudomonadota</taxon>
        <taxon>Alphaproteobacteria</taxon>
        <taxon>Hyphomicrobiales</taxon>
        <taxon>Phyllobacteriaceae</taxon>
        <taxon>Pseudaminobacter</taxon>
    </lineage>
</organism>
<feature type="region of interest" description="Disordered" evidence="1">
    <location>
        <begin position="23"/>
        <end position="52"/>
    </location>
</feature>
<keyword evidence="3" id="KW-1185">Reference proteome</keyword>
<protein>
    <submittedName>
        <fullName evidence="2">Uncharacterized protein</fullName>
    </submittedName>
</protein>
<name>A0A942E1I7_9HYPH</name>
<dbReference type="AlphaFoldDB" id="A0A942E1I7"/>
<evidence type="ECO:0000313" key="3">
    <source>
        <dbReference type="Proteomes" id="UP000680348"/>
    </source>
</evidence>
<gene>
    <name evidence="2" type="ORF">KEU06_26000</name>
</gene>
<evidence type="ECO:0000256" key="1">
    <source>
        <dbReference type="SAM" id="MobiDB-lite"/>
    </source>
</evidence>
<accession>A0A942E1I7</accession>
<dbReference type="EMBL" id="JAGWCR010000018">
    <property type="protein sequence ID" value="MBS3652064.1"/>
    <property type="molecule type" value="Genomic_DNA"/>
</dbReference>
<dbReference type="Proteomes" id="UP000680348">
    <property type="component" value="Unassembled WGS sequence"/>
</dbReference>
<dbReference type="RefSeq" id="WP_188257621.1">
    <property type="nucleotide sequence ID" value="NZ_JABVCF010000018.1"/>
</dbReference>
<evidence type="ECO:0000313" key="2">
    <source>
        <dbReference type="EMBL" id="MBS3652064.1"/>
    </source>
</evidence>
<proteinExistence type="predicted"/>